<comment type="subcellular location">
    <subcellularLocation>
        <location evidence="1">Cell projection</location>
        <location evidence="1">Cilium</location>
    </subcellularLocation>
</comment>
<gene>
    <name evidence="7" type="primary">LOC108737041</name>
</gene>
<dbReference type="KEGG" id="apln:108737041"/>
<dbReference type="PANTHER" id="PTHR31183:SF1">
    <property type="entry name" value="CILIA- AND FLAGELLA-ASSOCIATED PROTEIN 53"/>
    <property type="match status" value="1"/>
</dbReference>
<dbReference type="GeneID" id="108737041"/>
<evidence type="ECO:0000256" key="4">
    <source>
        <dbReference type="SAM" id="Coils"/>
    </source>
</evidence>
<keyword evidence="7" id="KW-0282">Flagellum</keyword>
<organism evidence="6 7">
    <name type="scientific">Agrilus planipennis</name>
    <name type="common">Emerald ash borer</name>
    <name type="synonym">Agrilus marcopoli</name>
    <dbReference type="NCBI Taxonomy" id="224129"/>
    <lineage>
        <taxon>Eukaryota</taxon>
        <taxon>Metazoa</taxon>
        <taxon>Ecdysozoa</taxon>
        <taxon>Arthropoda</taxon>
        <taxon>Hexapoda</taxon>
        <taxon>Insecta</taxon>
        <taxon>Pterygota</taxon>
        <taxon>Neoptera</taxon>
        <taxon>Endopterygota</taxon>
        <taxon>Coleoptera</taxon>
        <taxon>Polyphaga</taxon>
        <taxon>Elateriformia</taxon>
        <taxon>Buprestoidea</taxon>
        <taxon>Buprestidae</taxon>
        <taxon>Agrilinae</taxon>
        <taxon>Agrilus</taxon>
    </lineage>
</organism>
<name>A0A1W4WYQ2_AGRPL</name>
<keyword evidence="6" id="KW-1185">Reference proteome</keyword>
<evidence type="ECO:0000256" key="2">
    <source>
        <dbReference type="ARBA" id="ARBA00023069"/>
    </source>
</evidence>
<feature type="non-terminal residue" evidence="7">
    <location>
        <position position="478"/>
    </location>
</feature>
<evidence type="ECO:0000256" key="1">
    <source>
        <dbReference type="ARBA" id="ARBA00004138"/>
    </source>
</evidence>
<evidence type="ECO:0000313" key="7">
    <source>
        <dbReference type="RefSeq" id="XP_018325195.1"/>
    </source>
</evidence>
<evidence type="ECO:0000256" key="5">
    <source>
        <dbReference type="SAM" id="MobiDB-lite"/>
    </source>
</evidence>
<reference evidence="7" key="1">
    <citation type="submission" date="2025-08" db="UniProtKB">
        <authorList>
            <consortium name="RefSeq"/>
        </authorList>
    </citation>
    <scope>IDENTIFICATION</scope>
    <source>
        <tissue evidence="7">Entire body</tissue>
    </source>
</reference>
<feature type="coiled-coil region" evidence="4">
    <location>
        <begin position="407"/>
        <end position="465"/>
    </location>
</feature>
<dbReference type="Proteomes" id="UP000192223">
    <property type="component" value="Unplaced"/>
</dbReference>
<feature type="coiled-coil region" evidence="4">
    <location>
        <begin position="261"/>
        <end position="382"/>
    </location>
</feature>
<accession>A0A1W4WYQ2</accession>
<dbReference type="InParanoid" id="A0A1W4WYQ2"/>
<dbReference type="GO" id="GO:0005929">
    <property type="term" value="C:cilium"/>
    <property type="evidence" value="ECO:0007669"/>
    <property type="project" value="UniProtKB-SubCell"/>
</dbReference>
<keyword evidence="2" id="KW-0969">Cilium</keyword>
<protein>
    <submittedName>
        <fullName evidence="7">Cilia- and flagella-associated protein 53</fullName>
    </submittedName>
</protein>
<dbReference type="InterPro" id="IPR043596">
    <property type="entry name" value="CFAP53/TCHP"/>
</dbReference>
<dbReference type="PANTHER" id="PTHR31183">
    <property type="entry name" value="TRICHOPLEIN KERATIN FILAMENT-BINDING PROTEIN FAMILY MEMBER"/>
    <property type="match status" value="1"/>
</dbReference>
<sequence>MIFGTSLDPPKKPPPPVKRPFPPDIKLPCIQPSSWAHYARQPNTDYHVKFMQYKQALQAADIEREIREKASNAKDKFEQKFIKHSDQRLFKNEIEKRVKERLEIYEKTIEERRTRLRELLGEEECAHYRETVENAKRLCDSKFGMMKRQVEELKAKKEAERLKVVEQKRLQQYMDRCELLRTNVAQKRLVESKNSNLQQMRENEQRREAERELDKFWGDLTRTEQLGVIERDRQDAINKYNKMLEMKAIWEIQMAGKDLLKEEKRRVALEDRQELDRLMEQIRREEIEELDKKRRQRDKAAQELLEQIKANEEINERRRKAEQAVDDAFNKLTQIELDKEKAKIKDTTTQAKREMAIYRENLKKLEEERRKEEEYLSMLLDEQRKSIERKQDHAKCDILKAKEALQKNVLEGRAQQVELKKQEAEYQLKLKEAENELLRMSIAANERLEAEMKRKEKESALLYNQQLKEQAAYNELLR</sequence>
<evidence type="ECO:0000313" key="6">
    <source>
        <dbReference type="Proteomes" id="UP000192223"/>
    </source>
</evidence>
<keyword evidence="4" id="KW-0175">Coiled coil</keyword>
<dbReference type="FunCoup" id="A0A1W4WYQ2">
    <property type="interactions" value="12"/>
</dbReference>
<dbReference type="AlphaFoldDB" id="A0A1W4WYQ2"/>
<dbReference type="STRING" id="224129.A0A1W4WYQ2"/>
<keyword evidence="3" id="KW-0966">Cell projection</keyword>
<feature type="coiled-coil region" evidence="4">
    <location>
        <begin position="150"/>
        <end position="210"/>
    </location>
</feature>
<feature type="region of interest" description="Disordered" evidence="5">
    <location>
        <begin position="1"/>
        <end position="23"/>
    </location>
</feature>
<evidence type="ECO:0000256" key="3">
    <source>
        <dbReference type="ARBA" id="ARBA00023273"/>
    </source>
</evidence>
<proteinExistence type="predicted"/>
<dbReference type="RefSeq" id="XP_018325195.1">
    <property type="nucleotide sequence ID" value="XM_018469693.1"/>
</dbReference>
<dbReference type="OrthoDB" id="75950at2759"/>
<feature type="compositionally biased region" description="Pro residues" evidence="5">
    <location>
        <begin position="12"/>
        <end position="23"/>
    </location>
</feature>